<keyword evidence="10 13" id="KW-0472">Membrane</keyword>
<dbReference type="SUPFAM" id="SSF56112">
    <property type="entry name" value="Protein kinase-like (PK-like)"/>
    <property type="match status" value="1"/>
</dbReference>
<keyword evidence="11" id="KW-0325">Glycoprotein</keyword>
<dbReference type="PROSITE" id="PS00108">
    <property type="entry name" value="PROTEIN_KINASE_ST"/>
    <property type="match status" value="1"/>
</dbReference>
<comment type="subcellular location">
    <subcellularLocation>
        <location evidence="1">Membrane</location>
        <topology evidence="1">Single-pass membrane protein</topology>
    </subcellularLocation>
</comment>
<dbReference type="GO" id="GO:0004674">
    <property type="term" value="F:protein serine/threonine kinase activity"/>
    <property type="evidence" value="ECO:0007669"/>
    <property type="project" value="UniProtKB-KW"/>
</dbReference>
<feature type="chain" id="PRO_5043867123" description="Protein kinase domain-containing protein" evidence="14">
    <location>
        <begin position="21"/>
        <end position="637"/>
    </location>
</feature>
<keyword evidence="3" id="KW-0808">Transferase</keyword>
<comment type="caution">
    <text evidence="16">The sequence shown here is derived from an EMBL/GenBank/DDBJ whole genome shotgun (WGS) entry which is preliminary data.</text>
</comment>
<evidence type="ECO:0000256" key="14">
    <source>
        <dbReference type="SAM" id="SignalP"/>
    </source>
</evidence>
<evidence type="ECO:0000256" key="12">
    <source>
        <dbReference type="PROSITE-ProRule" id="PRU10141"/>
    </source>
</evidence>
<evidence type="ECO:0000313" key="16">
    <source>
        <dbReference type="EMBL" id="KAK9684220.1"/>
    </source>
</evidence>
<evidence type="ECO:0000313" key="17">
    <source>
        <dbReference type="Proteomes" id="UP001443914"/>
    </source>
</evidence>
<feature type="transmembrane region" description="Helical" evidence="13">
    <location>
        <begin position="277"/>
        <end position="298"/>
    </location>
</feature>
<keyword evidence="8 12" id="KW-0067">ATP-binding</keyword>
<keyword evidence="4 13" id="KW-0812">Transmembrane</keyword>
<dbReference type="GO" id="GO:0005524">
    <property type="term" value="F:ATP binding"/>
    <property type="evidence" value="ECO:0007669"/>
    <property type="project" value="UniProtKB-UniRule"/>
</dbReference>
<dbReference type="Pfam" id="PF00069">
    <property type="entry name" value="Pkinase"/>
    <property type="match status" value="1"/>
</dbReference>
<dbReference type="CDD" id="cd14066">
    <property type="entry name" value="STKc_IRAK"/>
    <property type="match status" value="1"/>
</dbReference>
<dbReference type="InterPro" id="IPR011009">
    <property type="entry name" value="Kinase-like_dom_sf"/>
</dbReference>
<keyword evidence="17" id="KW-1185">Reference proteome</keyword>
<evidence type="ECO:0000256" key="2">
    <source>
        <dbReference type="ARBA" id="ARBA00022527"/>
    </source>
</evidence>
<dbReference type="FunFam" id="1.10.510.10:FF:000161">
    <property type="entry name" value="Wall-associated receptor kinase-like 20"/>
    <property type="match status" value="1"/>
</dbReference>
<accession>A0AAW1I6K0</accession>
<dbReference type="FunFam" id="3.30.200.20:FF:000446">
    <property type="entry name" value="Wall-associated receptor kinase-like 20"/>
    <property type="match status" value="1"/>
</dbReference>
<dbReference type="InterPro" id="IPR025287">
    <property type="entry name" value="WAK_GUB"/>
</dbReference>
<evidence type="ECO:0000256" key="8">
    <source>
        <dbReference type="ARBA" id="ARBA00022840"/>
    </source>
</evidence>
<sequence>MRNPLLYQLFVLFCCYTDNAISILHCRNCGKTPVPYPLSTSSSCGDQMYKVRCSVETLWFDTLNGSSYVITSISRNTRTLRIRPQGFVPGSCTSADIKSRGIWLNDSLPFSITDNNTVLKLNCSSRFLNITAVDCSSSNPCSVYFKGNASEATSCAHLPCCSFTTGGSKTAYRLEITEKDDCTAQQSFVHLDPSLPVSKWPQPGLEIQWEPPQEPICNLPSDCRVLANSTCLPVADQGPKSCLCSSGLQWDPTNGVCTFKNCSGKKHCSHPINRKKLSIGLTFVVSAIILVVLFFVLVHQHQQHIKRAAHRKLIKEREHILNSDNNGKTAKLFSGREIKKSTNNFAKENLLGVGGFGEVYKGVLDDGTLTAVKRAKLGNILGMDQVFNEVRILCQVNHRSLVQVLGCCVELEQPILVYEYVPNGTLFDHLHGRYSNKWGTLTWPRRLFIAQQIAQGLAYLHFSAMPPIYHRDIKSSNILLDEKLNAKVSDFGLSRLVDSEGTHISTCAQGTLGYLDPEYYKNFQLTDRSDVYSFGVVLLELLSSKKAIDFNREDEDVNLVIHVSNLAEKEKLLDVVDPGLTKTASNLEMGTMKALGRLALACVDEHRHNRPSMREVADELEYIISITSKGTKMSSKE</sequence>
<reference evidence="16" key="1">
    <citation type="submission" date="2024-03" db="EMBL/GenBank/DDBJ databases">
        <title>WGS assembly of Saponaria officinalis var. Norfolk2.</title>
        <authorList>
            <person name="Jenkins J."/>
            <person name="Shu S."/>
            <person name="Grimwood J."/>
            <person name="Barry K."/>
            <person name="Goodstein D."/>
            <person name="Schmutz J."/>
            <person name="Leebens-Mack J."/>
            <person name="Osbourn A."/>
        </authorList>
    </citation>
    <scope>NUCLEOTIDE SEQUENCE [LARGE SCALE GENOMIC DNA]</scope>
    <source>
        <strain evidence="16">JIC</strain>
    </source>
</reference>
<dbReference type="InterPro" id="IPR000719">
    <property type="entry name" value="Prot_kinase_dom"/>
</dbReference>
<evidence type="ECO:0000256" key="3">
    <source>
        <dbReference type="ARBA" id="ARBA00022679"/>
    </source>
</evidence>
<organism evidence="16 17">
    <name type="scientific">Saponaria officinalis</name>
    <name type="common">Common soapwort</name>
    <name type="synonym">Lychnis saponaria</name>
    <dbReference type="NCBI Taxonomy" id="3572"/>
    <lineage>
        <taxon>Eukaryota</taxon>
        <taxon>Viridiplantae</taxon>
        <taxon>Streptophyta</taxon>
        <taxon>Embryophyta</taxon>
        <taxon>Tracheophyta</taxon>
        <taxon>Spermatophyta</taxon>
        <taxon>Magnoliopsida</taxon>
        <taxon>eudicotyledons</taxon>
        <taxon>Gunneridae</taxon>
        <taxon>Pentapetalae</taxon>
        <taxon>Caryophyllales</taxon>
        <taxon>Caryophyllaceae</taxon>
        <taxon>Caryophylleae</taxon>
        <taxon>Saponaria</taxon>
    </lineage>
</organism>
<evidence type="ECO:0000256" key="5">
    <source>
        <dbReference type="ARBA" id="ARBA00022729"/>
    </source>
</evidence>
<evidence type="ECO:0000256" key="10">
    <source>
        <dbReference type="ARBA" id="ARBA00023136"/>
    </source>
</evidence>
<dbReference type="GO" id="GO:0005886">
    <property type="term" value="C:plasma membrane"/>
    <property type="evidence" value="ECO:0007669"/>
    <property type="project" value="UniProtKB-ARBA"/>
</dbReference>
<feature type="domain" description="Protein kinase" evidence="15">
    <location>
        <begin position="345"/>
        <end position="623"/>
    </location>
</feature>
<keyword evidence="9 13" id="KW-1133">Transmembrane helix</keyword>
<dbReference type="PANTHER" id="PTHR46008">
    <property type="entry name" value="LEAF RUST 10 DISEASE-RESISTANCE LOCUS RECEPTOR-LIKE PROTEIN KINASE-LIKE 1.4"/>
    <property type="match status" value="1"/>
</dbReference>
<evidence type="ECO:0000256" key="6">
    <source>
        <dbReference type="ARBA" id="ARBA00022741"/>
    </source>
</evidence>
<dbReference type="PROSITE" id="PS50011">
    <property type="entry name" value="PROTEIN_KINASE_DOM"/>
    <property type="match status" value="1"/>
</dbReference>
<dbReference type="PANTHER" id="PTHR46008:SF25">
    <property type="entry name" value="PROTEIN KINASE DOMAIN-CONTAINING PROTEIN"/>
    <property type="match status" value="1"/>
</dbReference>
<protein>
    <recommendedName>
        <fullName evidence="15">Protein kinase domain-containing protein</fullName>
    </recommendedName>
</protein>
<dbReference type="EMBL" id="JBDFQZ010000010">
    <property type="protein sequence ID" value="KAK9684220.1"/>
    <property type="molecule type" value="Genomic_DNA"/>
</dbReference>
<dbReference type="SMART" id="SM00220">
    <property type="entry name" value="S_TKc"/>
    <property type="match status" value="1"/>
</dbReference>
<keyword evidence="6 12" id="KW-0547">Nucleotide-binding</keyword>
<feature type="signal peptide" evidence="14">
    <location>
        <begin position="1"/>
        <end position="20"/>
    </location>
</feature>
<dbReference type="AlphaFoldDB" id="A0AAW1I6K0"/>
<dbReference type="PROSITE" id="PS00107">
    <property type="entry name" value="PROTEIN_KINASE_ATP"/>
    <property type="match status" value="1"/>
</dbReference>
<evidence type="ECO:0000259" key="15">
    <source>
        <dbReference type="PROSITE" id="PS50011"/>
    </source>
</evidence>
<dbReference type="InterPro" id="IPR017441">
    <property type="entry name" value="Protein_kinase_ATP_BS"/>
</dbReference>
<dbReference type="Gene3D" id="3.30.200.20">
    <property type="entry name" value="Phosphorylase Kinase, domain 1"/>
    <property type="match status" value="1"/>
</dbReference>
<dbReference type="Proteomes" id="UP001443914">
    <property type="component" value="Unassembled WGS sequence"/>
</dbReference>
<dbReference type="Gene3D" id="1.10.510.10">
    <property type="entry name" value="Transferase(Phosphotransferase) domain 1"/>
    <property type="match status" value="1"/>
</dbReference>
<keyword evidence="7" id="KW-0418">Kinase</keyword>
<dbReference type="GO" id="GO:0030247">
    <property type="term" value="F:polysaccharide binding"/>
    <property type="evidence" value="ECO:0007669"/>
    <property type="project" value="InterPro"/>
</dbReference>
<dbReference type="Pfam" id="PF13947">
    <property type="entry name" value="GUB_WAK_bind"/>
    <property type="match status" value="1"/>
</dbReference>
<evidence type="ECO:0000256" key="4">
    <source>
        <dbReference type="ARBA" id="ARBA00022692"/>
    </source>
</evidence>
<evidence type="ECO:0000256" key="7">
    <source>
        <dbReference type="ARBA" id="ARBA00022777"/>
    </source>
</evidence>
<name>A0AAW1I6K0_SAPOF</name>
<gene>
    <name evidence="16" type="ORF">RND81_10G194600</name>
</gene>
<evidence type="ECO:0000256" key="1">
    <source>
        <dbReference type="ARBA" id="ARBA00004167"/>
    </source>
</evidence>
<keyword evidence="5 14" id="KW-0732">Signal</keyword>
<keyword evidence="2" id="KW-0723">Serine/threonine-protein kinase</keyword>
<evidence type="ECO:0000256" key="13">
    <source>
        <dbReference type="SAM" id="Phobius"/>
    </source>
</evidence>
<evidence type="ECO:0000256" key="9">
    <source>
        <dbReference type="ARBA" id="ARBA00022989"/>
    </source>
</evidence>
<proteinExistence type="predicted"/>
<evidence type="ECO:0000256" key="11">
    <source>
        <dbReference type="ARBA" id="ARBA00023180"/>
    </source>
</evidence>
<feature type="binding site" evidence="12">
    <location>
        <position position="373"/>
    </location>
    <ligand>
        <name>ATP</name>
        <dbReference type="ChEBI" id="CHEBI:30616"/>
    </ligand>
</feature>
<dbReference type="InterPro" id="IPR008271">
    <property type="entry name" value="Ser/Thr_kinase_AS"/>
</dbReference>